<evidence type="ECO:0000313" key="2">
    <source>
        <dbReference type="Proteomes" id="UP000830401"/>
    </source>
</evidence>
<dbReference type="PROSITE" id="PS51257">
    <property type="entry name" value="PROKAR_LIPOPROTEIN"/>
    <property type="match status" value="1"/>
</dbReference>
<dbReference type="RefSeq" id="WP_245118986.1">
    <property type="nucleotide sequence ID" value="NZ_CP095061.1"/>
</dbReference>
<evidence type="ECO:0008006" key="3">
    <source>
        <dbReference type="Google" id="ProtNLM"/>
    </source>
</evidence>
<gene>
    <name evidence="1" type="ORF">MUN86_15575</name>
</gene>
<dbReference type="Proteomes" id="UP000830401">
    <property type="component" value="Chromosome"/>
</dbReference>
<reference evidence="1" key="1">
    <citation type="submission" date="2022-04" db="EMBL/GenBank/DDBJ databases">
        <title>Hymenobacter sp. isolated from the air.</title>
        <authorList>
            <person name="Won M."/>
            <person name="Lee C.-M."/>
            <person name="Woen H.-Y."/>
            <person name="Kwon S.-W."/>
        </authorList>
    </citation>
    <scope>NUCLEOTIDE SEQUENCE</scope>
    <source>
        <strain evidence="1">5420S-77</strain>
    </source>
</reference>
<proteinExistence type="predicted"/>
<accession>A0ABY4G2G7</accession>
<evidence type="ECO:0000313" key="1">
    <source>
        <dbReference type="EMBL" id="UOQ64976.1"/>
    </source>
</evidence>
<protein>
    <recommendedName>
        <fullName evidence="3">LPS export ABC transporter periplasmic protein LptC</fullName>
    </recommendedName>
</protein>
<keyword evidence="2" id="KW-1185">Reference proteome</keyword>
<sequence length="177" mass="19756">MKPALPLFALLALAACSSERESAGRKQEEVIPDAVKSEVSTTERVGETGRNHAYIRRFYMSKGRFYVTLDYIQFLTGKTAVAAARRKGDAQVEVVNGDSIYSVFDDHYIVNDIVSLRTFPLSEQAIITLWDTSGDLRQYSITPAQLLDKGKALIRYAPFIIETAQGRVTSITEQYVP</sequence>
<dbReference type="EMBL" id="CP095061">
    <property type="protein sequence ID" value="UOQ64976.1"/>
    <property type="molecule type" value="Genomic_DNA"/>
</dbReference>
<name>A0ABY4G2G7_9BACT</name>
<organism evidence="1 2">
    <name type="scientific">Hymenobacter volaticus</name>
    <dbReference type="NCBI Taxonomy" id="2932254"/>
    <lineage>
        <taxon>Bacteria</taxon>
        <taxon>Pseudomonadati</taxon>
        <taxon>Bacteroidota</taxon>
        <taxon>Cytophagia</taxon>
        <taxon>Cytophagales</taxon>
        <taxon>Hymenobacteraceae</taxon>
        <taxon>Hymenobacter</taxon>
    </lineage>
</organism>